<dbReference type="AlphaFoldDB" id="A0A238VN11"/>
<dbReference type="Pfam" id="PF16155">
    <property type="entry name" value="PnbB"/>
    <property type="match status" value="1"/>
</dbReference>
<dbReference type="Proteomes" id="UP000198420">
    <property type="component" value="Unassembled WGS sequence"/>
</dbReference>
<keyword evidence="2" id="KW-1185">Reference proteome</keyword>
<evidence type="ECO:0000313" key="1">
    <source>
        <dbReference type="EMBL" id="SNR35608.1"/>
    </source>
</evidence>
<accession>A0A238VN11</accession>
<dbReference type="OrthoDB" id="4467772at2"/>
<protein>
    <recommendedName>
        <fullName evidence="3">PnbB</fullName>
    </recommendedName>
</protein>
<sequence>MEPSARALVERSIPFLSEVRNRTAGPDLEAWLNTTHGPGSSLWDDLAGMVTDGVEAGWAANIEVDGPDYRRSRIAEPSEELHYFSITAVYMNSVPPYRGQYHQHPYGELNLVVPLDADARLAGPLGWSGAGWTAPAPGSHHYPEVKGGALIALFYLPAGRISYDIAPPADA</sequence>
<organism evidence="1 2">
    <name type="scientific">Actinomadura mexicana</name>
    <dbReference type="NCBI Taxonomy" id="134959"/>
    <lineage>
        <taxon>Bacteria</taxon>
        <taxon>Bacillati</taxon>
        <taxon>Actinomycetota</taxon>
        <taxon>Actinomycetes</taxon>
        <taxon>Streptosporangiales</taxon>
        <taxon>Thermomonosporaceae</taxon>
        <taxon>Actinomadura</taxon>
    </lineage>
</organism>
<name>A0A238VN11_9ACTN</name>
<dbReference type="InterPro" id="IPR032345">
    <property type="entry name" value="PnbB"/>
</dbReference>
<gene>
    <name evidence="1" type="ORF">SAMN06265355_10289</name>
</gene>
<reference evidence="2" key="1">
    <citation type="submission" date="2017-06" db="EMBL/GenBank/DDBJ databases">
        <authorList>
            <person name="Varghese N."/>
            <person name="Submissions S."/>
        </authorList>
    </citation>
    <scope>NUCLEOTIDE SEQUENCE [LARGE SCALE GENOMIC DNA]</scope>
    <source>
        <strain evidence="2">DSM 44485</strain>
    </source>
</reference>
<dbReference type="EMBL" id="FZNP01000002">
    <property type="protein sequence ID" value="SNR35608.1"/>
    <property type="molecule type" value="Genomic_DNA"/>
</dbReference>
<evidence type="ECO:0008006" key="3">
    <source>
        <dbReference type="Google" id="ProtNLM"/>
    </source>
</evidence>
<proteinExistence type="predicted"/>
<dbReference type="RefSeq" id="WP_089310408.1">
    <property type="nucleotide sequence ID" value="NZ_FZNP01000002.1"/>
</dbReference>
<evidence type="ECO:0000313" key="2">
    <source>
        <dbReference type="Proteomes" id="UP000198420"/>
    </source>
</evidence>